<dbReference type="GO" id="GO:0005829">
    <property type="term" value="C:cytosol"/>
    <property type="evidence" value="ECO:0007669"/>
    <property type="project" value="TreeGrafter"/>
</dbReference>
<evidence type="ECO:0000256" key="4">
    <source>
        <dbReference type="PROSITE-ProRule" id="PRU00181"/>
    </source>
</evidence>
<dbReference type="EMBL" id="VIWO01000018">
    <property type="protein sequence ID" value="TWF31735.1"/>
    <property type="molecule type" value="Genomic_DNA"/>
</dbReference>
<protein>
    <submittedName>
        <fullName evidence="6">Translation initiation factor IF-1</fullName>
    </submittedName>
</protein>
<dbReference type="GO" id="GO:0043022">
    <property type="term" value="F:ribosome binding"/>
    <property type="evidence" value="ECO:0007669"/>
    <property type="project" value="TreeGrafter"/>
</dbReference>
<dbReference type="Pfam" id="PF01176">
    <property type="entry name" value="eIF-1a"/>
    <property type="match status" value="1"/>
</dbReference>
<comment type="caution">
    <text evidence="6">The sequence shown here is derived from an EMBL/GenBank/DDBJ whole genome shotgun (WGS) entry which is preliminary data.</text>
</comment>
<dbReference type="Gene3D" id="2.40.50.140">
    <property type="entry name" value="Nucleic acid-binding proteins"/>
    <property type="match status" value="1"/>
</dbReference>
<dbReference type="PROSITE" id="PS50832">
    <property type="entry name" value="S1_IF1_TYPE"/>
    <property type="match status" value="1"/>
</dbReference>
<dbReference type="GO" id="GO:0003743">
    <property type="term" value="F:translation initiation factor activity"/>
    <property type="evidence" value="ECO:0007669"/>
    <property type="project" value="UniProtKB-UniRule"/>
</dbReference>
<dbReference type="InterPro" id="IPR006196">
    <property type="entry name" value="RNA-binding_domain_S1_IF1"/>
</dbReference>
<reference evidence="6 7" key="1">
    <citation type="submission" date="2019-06" db="EMBL/GenBank/DDBJ databases">
        <title>Sorghum-associated microbial communities from plants grown in Nebraska, USA.</title>
        <authorList>
            <person name="Schachtman D."/>
        </authorList>
    </citation>
    <scope>NUCLEOTIDE SEQUENCE [LARGE SCALE GENOMIC DNA]</scope>
    <source>
        <strain evidence="6 7">1209</strain>
    </source>
</reference>
<organism evidence="6 7">
    <name type="scientific">Chitinophaga polysaccharea</name>
    <dbReference type="NCBI Taxonomy" id="1293035"/>
    <lineage>
        <taxon>Bacteria</taxon>
        <taxon>Pseudomonadati</taxon>
        <taxon>Bacteroidota</taxon>
        <taxon>Chitinophagia</taxon>
        <taxon>Chitinophagales</taxon>
        <taxon>Chitinophagaceae</taxon>
        <taxon>Chitinophaga</taxon>
    </lineage>
</organism>
<keyword evidence="7" id="KW-1185">Reference proteome</keyword>
<dbReference type="SUPFAM" id="SSF50249">
    <property type="entry name" value="Nucleic acid-binding proteins"/>
    <property type="match status" value="1"/>
</dbReference>
<accession>A0A561P0Y8</accession>
<feature type="domain" description="S1-like" evidence="5">
    <location>
        <begin position="53"/>
        <end position="120"/>
    </location>
</feature>
<evidence type="ECO:0000259" key="5">
    <source>
        <dbReference type="PROSITE" id="PS50832"/>
    </source>
</evidence>
<dbReference type="GO" id="GO:0003723">
    <property type="term" value="F:RNA binding"/>
    <property type="evidence" value="ECO:0007669"/>
    <property type="project" value="InterPro"/>
</dbReference>
<gene>
    <name evidence="6" type="ORF">FHW36_11829</name>
</gene>
<dbReference type="Proteomes" id="UP000320811">
    <property type="component" value="Unassembled WGS sequence"/>
</dbReference>
<keyword evidence="3 4" id="KW-0648">Protein biosynthesis</keyword>
<evidence type="ECO:0000313" key="6">
    <source>
        <dbReference type="EMBL" id="TWF31735.1"/>
    </source>
</evidence>
<dbReference type="AlphaFoldDB" id="A0A561P0Y8"/>
<dbReference type="PANTHER" id="PTHR33370:SF1">
    <property type="entry name" value="TRANSLATION INITIATION FACTOR IF-1, CHLOROPLASTIC"/>
    <property type="match status" value="1"/>
</dbReference>
<comment type="similarity">
    <text evidence="1">Belongs to the IF-1 family.</text>
</comment>
<evidence type="ECO:0000256" key="3">
    <source>
        <dbReference type="ARBA" id="ARBA00022917"/>
    </source>
</evidence>
<keyword evidence="2 4" id="KW-0396">Initiation factor</keyword>
<evidence type="ECO:0000256" key="1">
    <source>
        <dbReference type="ARBA" id="ARBA00010939"/>
    </source>
</evidence>
<dbReference type="InterPro" id="IPR012340">
    <property type="entry name" value="NA-bd_OB-fold"/>
</dbReference>
<dbReference type="PANTHER" id="PTHR33370">
    <property type="entry name" value="TRANSLATION INITIATION FACTOR IF-1, CHLOROPLASTIC"/>
    <property type="match status" value="1"/>
</dbReference>
<dbReference type="InterPro" id="IPR004368">
    <property type="entry name" value="TIF_IF1"/>
</dbReference>
<evidence type="ECO:0000256" key="2">
    <source>
        <dbReference type="ARBA" id="ARBA00022540"/>
    </source>
</evidence>
<evidence type="ECO:0000313" key="7">
    <source>
        <dbReference type="Proteomes" id="UP000320811"/>
    </source>
</evidence>
<sequence>MRCLAGTFAKSQFLFMMPEKVPAADEMSKAGNIKIKHSIGILLYFIPFVLMAQEKQIEGVMVKALPSGYFRVKLLNDSLVLGYLPGQVKRAFIRFYKGDTVIIAMVPKGRRYRIIYSRKTDDPAP</sequence>
<proteinExistence type="inferred from homology"/>
<name>A0A561P0Y8_9BACT</name>